<evidence type="ECO:0000313" key="1">
    <source>
        <dbReference type="EMBL" id="OAS82940.1"/>
    </source>
</evidence>
<dbReference type="EMBL" id="LWSG01000043">
    <property type="protein sequence ID" value="OAS82940.1"/>
    <property type="molecule type" value="Genomic_DNA"/>
</dbReference>
<proteinExistence type="predicted"/>
<dbReference type="RefSeq" id="WP_066338055.1">
    <property type="nucleotide sequence ID" value="NZ_LWSG01000043.1"/>
</dbReference>
<evidence type="ECO:0008006" key="3">
    <source>
        <dbReference type="Google" id="ProtNLM"/>
    </source>
</evidence>
<dbReference type="STRING" id="152268.A6K24_09945"/>
<gene>
    <name evidence="1" type="ORF">A6K24_09945</name>
</gene>
<accession>A0A179SPL8</accession>
<sequence length="171" mass="19468">MEENKKKKSIGFNIIKSDPTDGHGGYGVGALSLDNVSPVFIDIEEGEAFVDIGAMHARSVVEKGIKFLKTKEEVPNGKPYWLVWVTIDRKAEGPYYAGVAACEMTVDRSIRRGYKSLPEHVNRMDKSMKRHIIVEHMDERSKEILAGYLKKHDKHMWEHSDQKLKDDLNAN</sequence>
<dbReference type="AlphaFoldDB" id="A0A179SPL8"/>
<organism evidence="1 2">
    <name type="scientific">Metabacillus litoralis</name>
    <dbReference type="NCBI Taxonomy" id="152268"/>
    <lineage>
        <taxon>Bacteria</taxon>
        <taxon>Bacillati</taxon>
        <taxon>Bacillota</taxon>
        <taxon>Bacilli</taxon>
        <taxon>Bacillales</taxon>
        <taxon>Bacillaceae</taxon>
        <taxon>Metabacillus</taxon>
    </lineage>
</organism>
<dbReference type="Proteomes" id="UP000078534">
    <property type="component" value="Unassembled WGS sequence"/>
</dbReference>
<keyword evidence="2" id="KW-1185">Reference proteome</keyword>
<evidence type="ECO:0000313" key="2">
    <source>
        <dbReference type="Proteomes" id="UP000078534"/>
    </source>
</evidence>
<protein>
    <recommendedName>
        <fullName evidence="3">YwhD family protein</fullName>
    </recommendedName>
</protein>
<dbReference type="InterPro" id="IPR014852">
    <property type="entry name" value="YwhD"/>
</dbReference>
<comment type="caution">
    <text evidence="1">The sequence shown here is derived from an EMBL/GenBank/DDBJ whole genome shotgun (WGS) entry which is preliminary data.</text>
</comment>
<dbReference type="Pfam" id="PF08741">
    <property type="entry name" value="YwhD"/>
    <property type="match status" value="1"/>
</dbReference>
<name>A0A179SPL8_9BACI</name>
<reference evidence="2" key="1">
    <citation type="submission" date="2016-04" db="EMBL/GenBank/DDBJ databases">
        <authorList>
            <person name="Lyu Z."/>
            <person name="Lyu W."/>
        </authorList>
    </citation>
    <scope>NUCLEOTIDE SEQUENCE [LARGE SCALE GENOMIC DNA]</scope>
    <source>
        <strain evidence="2">C44</strain>
    </source>
</reference>
<dbReference type="OrthoDB" id="2374547at2"/>